<organism evidence="2 3">
    <name type="scientific">Paraglaciecola algarum</name>
    <dbReference type="NCBI Taxonomy" id="3050085"/>
    <lineage>
        <taxon>Bacteria</taxon>
        <taxon>Pseudomonadati</taxon>
        <taxon>Pseudomonadota</taxon>
        <taxon>Gammaproteobacteria</taxon>
        <taxon>Alteromonadales</taxon>
        <taxon>Alteromonadaceae</taxon>
        <taxon>Paraglaciecola</taxon>
    </lineage>
</organism>
<reference evidence="2 3" key="1">
    <citation type="submission" date="2022-01" db="EMBL/GenBank/DDBJ databases">
        <title>Paraglaciecola sp. G1-23.</title>
        <authorList>
            <person name="Jin M.S."/>
            <person name="Han D.M."/>
            <person name="Kim H.M."/>
            <person name="Jeon C.O."/>
        </authorList>
    </citation>
    <scope>NUCLEOTIDE SEQUENCE [LARGE SCALE GENOMIC DNA]</scope>
    <source>
        <strain evidence="2 3">G1-23</strain>
    </source>
</reference>
<evidence type="ECO:0000259" key="1">
    <source>
        <dbReference type="Pfam" id="PF07635"/>
    </source>
</evidence>
<dbReference type="InterPro" id="IPR036909">
    <property type="entry name" value="Cyt_c-like_dom_sf"/>
</dbReference>
<dbReference type="EMBL" id="JAKGAS010000006">
    <property type="protein sequence ID" value="MCF2948849.1"/>
    <property type="molecule type" value="Genomic_DNA"/>
</dbReference>
<keyword evidence="3" id="KW-1185">Reference proteome</keyword>
<dbReference type="SUPFAM" id="SSF52047">
    <property type="entry name" value="RNI-like"/>
    <property type="match status" value="1"/>
</dbReference>
<dbReference type="Pfam" id="PF07635">
    <property type="entry name" value="PSCyt1"/>
    <property type="match status" value="1"/>
</dbReference>
<accession>A0ABS9DAN1</accession>
<evidence type="ECO:0000313" key="3">
    <source>
        <dbReference type="Proteomes" id="UP001521137"/>
    </source>
</evidence>
<feature type="domain" description="Cytochrome C Planctomycete-type" evidence="1">
    <location>
        <begin position="66"/>
        <end position="121"/>
    </location>
</feature>
<name>A0ABS9DAN1_9ALTE</name>
<evidence type="ECO:0000313" key="2">
    <source>
        <dbReference type="EMBL" id="MCF2948849.1"/>
    </source>
</evidence>
<dbReference type="RefSeq" id="WP_235312889.1">
    <property type="nucleotide sequence ID" value="NZ_JAKGAS010000006.1"/>
</dbReference>
<comment type="caution">
    <text evidence="2">The sequence shown here is derived from an EMBL/GenBank/DDBJ whole genome shotgun (WGS) entry which is preliminary data.</text>
</comment>
<dbReference type="Proteomes" id="UP001521137">
    <property type="component" value="Unassembled WGS sequence"/>
</dbReference>
<protein>
    <recommendedName>
        <fullName evidence="1">Cytochrome C Planctomycete-type domain-containing protein</fullName>
    </recommendedName>
</protein>
<gene>
    <name evidence="2" type="ORF">L0668_12080</name>
</gene>
<dbReference type="InterPro" id="IPR032675">
    <property type="entry name" value="LRR_dom_sf"/>
</dbReference>
<proteinExistence type="predicted"/>
<dbReference type="InterPro" id="IPR011429">
    <property type="entry name" value="Cyt_c_Planctomycete-type"/>
</dbReference>
<dbReference type="SUPFAM" id="SSF46626">
    <property type="entry name" value="Cytochrome c"/>
    <property type="match status" value="1"/>
</dbReference>
<sequence length="309" mass="34995">MTKTISPKGYFLVVTGLSIVWLVLYIQAQPSWTQNIKETLGLSAPLQATDDSFYNSRIDPIFEKYCTACHDGNKDKGQLRLDSYRHFTFSGRSEADLRVADNNLLLERMRLPETDRLAMPPFGRERHTESELALIELWLSKGGSGELTEDDFPEAPAKAKVIKFADIDWQKIEKDRAAYAKTLKDIQQRYPHVLHYQARTSNLVVIESFSITQQLTDKTVSEFMPLAPVLTELHFANSLVSDNSIDKFLTMPNLTVINLSGTQITSSRLVELLDLENLQTVIVSKSILTDEIRAAFKQRDVRLVSVNKG</sequence>
<dbReference type="Gene3D" id="3.80.10.10">
    <property type="entry name" value="Ribonuclease Inhibitor"/>
    <property type="match status" value="1"/>
</dbReference>